<name>A0ABP3XQF0_9FIRM</name>
<organism evidence="1 2">
    <name type="scientific">Paraclostridium tenue</name>
    <dbReference type="NCBI Taxonomy" id="1737"/>
    <lineage>
        <taxon>Bacteria</taxon>
        <taxon>Bacillati</taxon>
        <taxon>Bacillota</taxon>
        <taxon>Clostridia</taxon>
        <taxon>Peptostreptococcales</taxon>
        <taxon>Peptostreptococcaceae</taxon>
        <taxon>Paraclostridium</taxon>
    </lineage>
</organism>
<dbReference type="EMBL" id="BAAACP010000020">
    <property type="protein sequence ID" value="GAA0865900.1"/>
    <property type="molecule type" value="Genomic_DNA"/>
</dbReference>
<comment type="caution">
    <text evidence="1">The sequence shown here is derived from an EMBL/GenBank/DDBJ whole genome shotgun (WGS) entry which is preliminary data.</text>
</comment>
<gene>
    <name evidence="1" type="ORF">GCM10008917_25180</name>
</gene>
<keyword evidence="2" id="KW-1185">Reference proteome</keyword>
<dbReference type="NCBIfam" id="NF047360">
    <property type="entry name" value="tail_chap_PVL"/>
    <property type="match status" value="1"/>
</dbReference>
<evidence type="ECO:0000313" key="1">
    <source>
        <dbReference type="EMBL" id="GAA0865900.1"/>
    </source>
</evidence>
<dbReference type="Pfam" id="PF23857">
    <property type="entry name" value="Phage_TAC_19"/>
    <property type="match status" value="1"/>
</dbReference>
<protein>
    <submittedName>
        <fullName evidence="1">Uncharacterized protein</fullName>
    </submittedName>
</protein>
<proteinExistence type="predicted"/>
<reference evidence="2" key="1">
    <citation type="journal article" date="2019" name="Int. J. Syst. Evol. Microbiol.">
        <title>The Global Catalogue of Microorganisms (GCM) 10K type strain sequencing project: providing services to taxonomists for standard genome sequencing and annotation.</title>
        <authorList>
            <consortium name="The Broad Institute Genomics Platform"/>
            <consortium name="The Broad Institute Genome Sequencing Center for Infectious Disease"/>
            <person name="Wu L."/>
            <person name="Ma J."/>
        </authorList>
    </citation>
    <scope>NUCLEOTIDE SEQUENCE [LARGE SCALE GENOMIC DNA]</scope>
    <source>
        <strain evidence="2">JCM 6486</strain>
    </source>
</reference>
<dbReference type="InterPro" id="IPR057006">
    <property type="entry name" value="Phage_TAC_19"/>
</dbReference>
<evidence type="ECO:0000313" key="2">
    <source>
        <dbReference type="Proteomes" id="UP001400965"/>
    </source>
</evidence>
<accession>A0ABP3XQF0</accession>
<dbReference type="RefSeq" id="WP_346046566.1">
    <property type="nucleotide sequence ID" value="NZ_BAAACP010000020.1"/>
</dbReference>
<dbReference type="Proteomes" id="UP001400965">
    <property type="component" value="Unassembled WGS sequence"/>
</dbReference>
<sequence>MKITVKKKEYDSGKMLLSKYKKYTEVRDRLSQQDGYTYKDLEDMMDVLVFIFDNQFTIEDIEEDFEVSEIIYNFMRADIEIAEKLDKKIEQTNQLFMKDKK</sequence>